<evidence type="ECO:0000256" key="2">
    <source>
        <dbReference type="ARBA" id="ARBA00005811"/>
    </source>
</evidence>
<reference evidence="8 10" key="1">
    <citation type="submission" date="2014-04" db="EMBL/GenBank/DDBJ databases">
        <authorList>
            <person name="Bishop-Lilly K.A."/>
            <person name="Broomall S.M."/>
            <person name="Chain P.S."/>
            <person name="Chertkov O."/>
            <person name="Coyne S.R."/>
            <person name="Daligault H.E."/>
            <person name="Davenport K.W."/>
            <person name="Erkkila T."/>
            <person name="Frey K.G."/>
            <person name="Gibbons H.S."/>
            <person name="Gu W."/>
            <person name="Jaissle J."/>
            <person name="Johnson S.L."/>
            <person name="Koroleva G.I."/>
            <person name="Ladner J.T."/>
            <person name="Lo C.-C."/>
            <person name="Minogue T.D."/>
            <person name="Munk C."/>
            <person name="Palacios G.F."/>
            <person name="Redden C.L."/>
            <person name="Rosenzweig C.N."/>
            <person name="Scholz M.B."/>
            <person name="Teshima H."/>
            <person name="Xu Y."/>
        </authorList>
    </citation>
    <scope>NUCLEOTIDE SEQUENCE [LARGE SCALE GENOMIC DNA]</scope>
    <source>
        <strain evidence="10">gladioli</strain>
        <strain evidence="8">Gladioli</strain>
    </source>
</reference>
<evidence type="ECO:0000256" key="4">
    <source>
        <dbReference type="ARBA" id="ARBA00022692"/>
    </source>
</evidence>
<evidence type="ECO:0000313" key="10">
    <source>
        <dbReference type="Proteomes" id="UP000029590"/>
    </source>
</evidence>
<keyword evidence="7" id="KW-0653">Protein transport</keyword>
<dbReference type="InterPro" id="IPR003400">
    <property type="entry name" value="ExbD"/>
</dbReference>
<dbReference type="GO" id="GO:0015031">
    <property type="term" value="P:protein transport"/>
    <property type="evidence" value="ECO:0007669"/>
    <property type="project" value="UniProtKB-KW"/>
</dbReference>
<evidence type="ECO:0000256" key="6">
    <source>
        <dbReference type="ARBA" id="ARBA00023136"/>
    </source>
</evidence>
<dbReference type="GO" id="GO:0005886">
    <property type="term" value="C:plasma membrane"/>
    <property type="evidence" value="ECO:0007669"/>
    <property type="project" value="UniProtKB-SubCell"/>
</dbReference>
<dbReference type="AlphaFoldDB" id="A0A095F2J8"/>
<evidence type="ECO:0000256" key="7">
    <source>
        <dbReference type="RuleBase" id="RU003879"/>
    </source>
</evidence>
<dbReference type="RefSeq" id="WP_036050628.1">
    <property type="nucleotide sequence ID" value="NZ_CADEVY010000004.1"/>
</dbReference>
<evidence type="ECO:0000313" key="11">
    <source>
        <dbReference type="Proteomes" id="UP000220629"/>
    </source>
</evidence>
<dbReference type="GO" id="GO:0022857">
    <property type="term" value="F:transmembrane transporter activity"/>
    <property type="evidence" value="ECO:0007669"/>
    <property type="project" value="InterPro"/>
</dbReference>
<dbReference type="EMBL" id="PDDY01000004">
    <property type="protein sequence ID" value="PEH37902.1"/>
    <property type="molecule type" value="Genomic_DNA"/>
</dbReference>
<evidence type="ECO:0000256" key="5">
    <source>
        <dbReference type="ARBA" id="ARBA00022989"/>
    </source>
</evidence>
<dbReference type="Proteomes" id="UP000029590">
    <property type="component" value="Unassembled WGS sequence"/>
</dbReference>
<reference evidence="9" key="3">
    <citation type="submission" date="2017-09" db="EMBL/GenBank/DDBJ databases">
        <title>FDA dAtabase for Regulatory Grade micrObial Sequences (FDA-ARGOS): Supporting development and validation of Infectious Disease Dx tests.</title>
        <authorList>
            <person name="Minogue T."/>
            <person name="Wolcott M."/>
            <person name="Wasieloski L."/>
            <person name="Aguilar W."/>
            <person name="Moore D."/>
            <person name="Tallon L.J."/>
            <person name="Sadzewicz L."/>
            <person name="Ott S."/>
            <person name="Zhao X."/>
            <person name="Nagaraj S."/>
            <person name="Vavikolanu K."/>
            <person name="Aluvathingal J."/>
            <person name="Nadendla S."/>
            <person name="Sichtig H."/>
        </authorList>
    </citation>
    <scope>NUCLEOTIDE SEQUENCE</scope>
    <source>
        <strain evidence="9">FDAARGOS_390</strain>
    </source>
</reference>
<keyword evidence="4 7" id="KW-0812">Transmembrane</keyword>
<dbReference type="KEGG" id="bgo:BM43_4014"/>
<protein>
    <submittedName>
        <fullName evidence="8">Biopolymer transport ExbD/TolR family protein</fullName>
    </submittedName>
    <submittedName>
        <fullName evidence="9">Biopolymer transporter ExbD</fullName>
    </submittedName>
</protein>
<comment type="similarity">
    <text evidence="2 7">Belongs to the ExbD/TolR family.</text>
</comment>
<keyword evidence="5" id="KW-1133">Transmembrane helix</keyword>
<keyword evidence="7" id="KW-0813">Transport</keyword>
<accession>A0A095F2J8</accession>
<keyword evidence="3" id="KW-1003">Cell membrane</keyword>
<organism evidence="9 11">
    <name type="scientific">Burkholderia gladioli</name>
    <name type="common">Pseudomonas marginata</name>
    <name type="synonym">Phytomonas marginata</name>
    <dbReference type="NCBI Taxonomy" id="28095"/>
    <lineage>
        <taxon>Bacteria</taxon>
        <taxon>Pseudomonadati</taxon>
        <taxon>Pseudomonadota</taxon>
        <taxon>Betaproteobacteria</taxon>
        <taxon>Burkholderiales</taxon>
        <taxon>Burkholderiaceae</taxon>
        <taxon>Burkholderia</taxon>
    </lineage>
</organism>
<dbReference type="Gene3D" id="3.30.420.270">
    <property type="match status" value="1"/>
</dbReference>
<gene>
    <name evidence="9" type="ORF">CRM94_25910</name>
    <name evidence="8" type="ORF">DM48_7484</name>
</gene>
<sequence length="134" mass="14608">MRQFPQRRERKARIEIIPMIDVMMFLLAFFVLISMNVLPALGLKVSLPSSASPQKIDEQKRITLTIDNDGHLQVDGKPTEVPQLAAVLRAEAGNDKPSVIIAGDGRSNLQVLVDVLDQLKDAGLPAASIIAKAK</sequence>
<comment type="caution">
    <text evidence="9">The sequence shown here is derived from an EMBL/GenBank/DDBJ whole genome shotgun (WGS) entry which is preliminary data.</text>
</comment>
<evidence type="ECO:0000313" key="8">
    <source>
        <dbReference type="EMBL" id="KGC11180.1"/>
    </source>
</evidence>
<name>A0A095F2J8_BURGA</name>
<dbReference type="OrthoDB" id="9793581at2"/>
<keyword evidence="6" id="KW-0472">Membrane</keyword>
<evidence type="ECO:0000256" key="1">
    <source>
        <dbReference type="ARBA" id="ARBA00004162"/>
    </source>
</evidence>
<proteinExistence type="inferred from homology"/>
<dbReference type="EMBL" id="JPGG01000017">
    <property type="protein sequence ID" value="KGC11180.1"/>
    <property type="molecule type" value="Genomic_DNA"/>
</dbReference>
<evidence type="ECO:0000256" key="3">
    <source>
        <dbReference type="ARBA" id="ARBA00022475"/>
    </source>
</evidence>
<evidence type="ECO:0000313" key="9">
    <source>
        <dbReference type="EMBL" id="PEH37902.1"/>
    </source>
</evidence>
<dbReference type="Proteomes" id="UP000220629">
    <property type="component" value="Unassembled WGS sequence"/>
</dbReference>
<dbReference type="Pfam" id="PF02472">
    <property type="entry name" value="ExbD"/>
    <property type="match status" value="1"/>
</dbReference>
<dbReference type="PANTHER" id="PTHR30558">
    <property type="entry name" value="EXBD MEMBRANE COMPONENT OF PMF-DRIVEN MACROMOLECULE IMPORT SYSTEM"/>
    <property type="match status" value="1"/>
</dbReference>
<reference evidence="11" key="2">
    <citation type="submission" date="2017-09" db="EMBL/GenBank/DDBJ databases">
        <title>FDA dAtabase for Regulatory Grade micrObial Sequences (FDA-ARGOS): Supporting development and validation of Infectious Disease Dx tests.</title>
        <authorList>
            <person name="Minogue T."/>
            <person name="Wolcott M."/>
            <person name="Wasieloski L."/>
            <person name="Aguilar W."/>
            <person name="Moore D."/>
            <person name="Tallon L."/>
            <person name="Sadzewicz L."/>
            <person name="Ott S."/>
            <person name="Zhao X."/>
            <person name="Nagaraj S."/>
            <person name="Vavikolanu K."/>
            <person name="Aluvathingal J."/>
            <person name="Nadendla S."/>
            <person name="Sichtig H."/>
        </authorList>
    </citation>
    <scope>NUCLEOTIDE SEQUENCE [LARGE SCALE GENOMIC DNA]</scope>
    <source>
        <strain evidence="11">FDAARGOS_390</strain>
    </source>
</reference>
<comment type="subcellular location">
    <subcellularLocation>
        <location evidence="1">Cell membrane</location>
        <topology evidence="1">Single-pass membrane protein</topology>
    </subcellularLocation>
    <subcellularLocation>
        <location evidence="7">Cell membrane</location>
        <topology evidence="7">Single-pass type II membrane protein</topology>
    </subcellularLocation>
</comment>